<keyword evidence="3" id="KW-1185">Reference proteome</keyword>
<sequence length="48" mass="5424">MEYVDTWNKYKRGIWITTGIAAVIGIAGGPIGMIFFAFLDFVLHIYLT</sequence>
<comment type="caution">
    <text evidence="2">The sequence shown here is derived from an EMBL/GenBank/DDBJ whole genome shotgun (WGS) entry which is preliminary data.</text>
</comment>
<dbReference type="RefSeq" id="WP_231823218.1">
    <property type="nucleotide sequence ID" value="NZ_JAJPDE010000062.1"/>
</dbReference>
<evidence type="ECO:0000256" key="1">
    <source>
        <dbReference type="SAM" id="Phobius"/>
    </source>
</evidence>
<protein>
    <submittedName>
        <fullName evidence="2">Uncharacterized protein</fullName>
    </submittedName>
</protein>
<keyword evidence="1" id="KW-1133">Transmembrane helix</keyword>
<accession>A0ABS8R841</accession>
<dbReference type="Proteomes" id="UP001199710">
    <property type="component" value="Unassembled WGS sequence"/>
</dbReference>
<keyword evidence="1" id="KW-0472">Membrane</keyword>
<evidence type="ECO:0000313" key="3">
    <source>
        <dbReference type="Proteomes" id="UP001199710"/>
    </source>
</evidence>
<feature type="transmembrane region" description="Helical" evidence="1">
    <location>
        <begin position="20"/>
        <end position="47"/>
    </location>
</feature>
<proteinExistence type="predicted"/>
<gene>
    <name evidence="2" type="ORF">LTY36_04855</name>
</gene>
<evidence type="ECO:0000313" key="2">
    <source>
        <dbReference type="EMBL" id="MCD7130519.1"/>
    </source>
</evidence>
<dbReference type="EMBL" id="JAJPDE010000062">
    <property type="protein sequence ID" value="MCD7130519.1"/>
    <property type="molecule type" value="Genomic_DNA"/>
</dbReference>
<reference evidence="2 3" key="1">
    <citation type="submission" date="2021-12" db="EMBL/GenBank/DDBJ databases">
        <title>A phylogenomic analysis of Limosilactobacillus reuteri reveals ancient and stable evolutionary relationships with rodents and birds and zoonotic transmission to humans.</title>
        <authorList>
            <person name="Li F."/>
            <person name="Li X."/>
            <person name="Cheng C."/>
            <person name="Tollenaar S."/>
            <person name="Zhang J.S."/>
            <person name="Simpson D."/>
            <person name="Tasseva G."/>
            <person name="Perez-Munoz M.E."/>
            <person name="Frese S."/>
            <person name="Gaenzle M.G."/>
            <person name="Walter J."/>
            <person name="Zheng J."/>
        </authorList>
    </citation>
    <scope>NUCLEOTIDE SEQUENCE [LARGE SCALE GENOMIC DNA]</scope>
    <source>
        <strain evidence="2 3">BG-MG3-B</strain>
    </source>
</reference>
<organism evidence="2 3">
    <name type="scientific">Limosilactobacillus agrestis</name>
    <dbReference type="NCBI Taxonomy" id="2759748"/>
    <lineage>
        <taxon>Bacteria</taxon>
        <taxon>Bacillati</taxon>
        <taxon>Bacillota</taxon>
        <taxon>Bacilli</taxon>
        <taxon>Lactobacillales</taxon>
        <taxon>Lactobacillaceae</taxon>
        <taxon>Limosilactobacillus</taxon>
    </lineage>
</organism>
<keyword evidence="1" id="KW-0812">Transmembrane</keyword>
<name>A0ABS8R841_9LACO</name>